<keyword evidence="2" id="KW-0479">Metal-binding</keyword>
<feature type="active site" description="Proton donor" evidence="1">
    <location>
        <position position="517"/>
    </location>
</feature>
<feature type="binding site" evidence="2">
    <location>
        <position position="439"/>
    </location>
    <ligand>
        <name>Zn(2+)</name>
        <dbReference type="ChEBI" id="CHEBI:29105"/>
        <note>catalytic</note>
    </ligand>
</feature>
<feature type="domain" description="Peptidase M1 membrane alanine aminopeptidase" evidence="3">
    <location>
        <begin position="382"/>
        <end position="561"/>
    </location>
</feature>
<dbReference type="RefSeq" id="WP_062283033.1">
    <property type="nucleotide sequence ID" value="NZ_LTBC01000003.1"/>
</dbReference>
<dbReference type="EMBL" id="LTBC01000003">
    <property type="protein sequence ID" value="KYH32706.1"/>
    <property type="molecule type" value="Genomic_DNA"/>
</dbReference>
<evidence type="ECO:0000256" key="1">
    <source>
        <dbReference type="PIRSR" id="PIRSR634015-1"/>
    </source>
</evidence>
<feature type="binding site" evidence="2">
    <location>
        <position position="443"/>
    </location>
    <ligand>
        <name>Zn(2+)</name>
        <dbReference type="ChEBI" id="CHEBI:29105"/>
        <note>catalytic</note>
    </ligand>
</feature>
<evidence type="ECO:0000313" key="5">
    <source>
        <dbReference type="EMBL" id="KYH32706.1"/>
    </source>
</evidence>
<dbReference type="Pfam" id="PF01433">
    <property type="entry name" value="Peptidase_M1"/>
    <property type="match status" value="1"/>
</dbReference>
<dbReference type="AlphaFoldDB" id="A0A151AYJ1"/>
<dbReference type="InterPro" id="IPR042097">
    <property type="entry name" value="Aminopeptidase_N-like_N_sf"/>
</dbReference>
<dbReference type="SUPFAM" id="SSF55383">
    <property type="entry name" value="Copper amine oxidase, domain N"/>
    <property type="match status" value="1"/>
</dbReference>
<dbReference type="SUPFAM" id="SSF55486">
    <property type="entry name" value="Metalloproteases ('zincins'), catalytic domain"/>
    <property type="match status" value="1"/>
</dbReference>
<comment type="caution">
    <text evidence="5">The sequence shown here is derived from an EMBL/GenBank/DDBJ whole genome shotgun (WGS) entry which is preliminary data.</text>
</comment>
<dbReference type="Proteomes" id="UP000075670">
    <property type="component" value="Unassembled WGS sequence"/>
</dbReference>
<protein>
    <submittedName>
        <fullName evidence="5">Peptidase family M1</fullName>
    </submittedName>
</protein>
<dbReference type="PATRIC" id="fig|1122241.3.peg.1374"/>
<dbReference type="InterPro" id="IPR027268">
    <property type="entry name" value="Peptidase_M4/M1_CTD_sf"/>
</dbReference>
<dbReference type="GO" id="GO:0008270">
    <property type="term" value="F:zinc ion binding"/>
    <property type="evidence" value="ECO:0007669"/>
    <property type="project" value="InterPro"/>
</dbReference>
<proteinExistence type="predicted"/>
<dbReference type="InterPro" id="IPR034015">
    <property type="entry name" value="M1_LTA4H"/>
</dbReference>
<organism evidence="5 6">
    <name type="scientific">Moorella mulderi DSM 14980</name>
    <dbReference type="NCBI Taxonomy" id="1122241"/>
    <lineage>
        <taxon>Bacteria</taxon>
        <taxon>Bacillati</taxon>
        <taxon>Bacillota</taxon>
        <taxon>Clostridia</taxon>
        <taxon>Neomoorellales</taxon>
        <taxon>Neomoorellaceae</taxon>
        <taxon>Neomoorella</taxon>
    </lineage>
</organism>
<feature type="domain" description="Copper amine oxidase-like N-terminal" evidence="4">
    <location>
        <begin position="43"/>
        <end position="130"/>
    </location>
</feature>
<keyword evidence="6" id="KW-1185">Reference proteome</keyword>
<dbReference type="PANTHER" id="PTHR45726:SF3">
    <property type="entry name" value="LEUKOTRIENE A-4 HYDROLASE"/>
    <property type="match status" value="1"/>
</dbReference>
<feature type="active site" description="Proton acceptor" evidence="1">
    <location>
        <position position="440"/>
    </location>
</feature>
<dbReference type="Gene3D" id="1.10.390.10">
    <property type="entry name" value="Neutral Protease Domain 2"/>
    <property type="match status" value="1"/>
</dbReference>
<evidence type="ECO:0000256" key="2">
    <source>
        <dbReference type="PIRSR" id="PIRSR634015-3"/>
    </source>
</evidence>
<feature type="binding site" evidence="2">
    <location>
        <position position="462"/>
    </location>
    <ligand>
        <name>Zn(2+)</name>
        <dbReference type="ChEBI" id="CHEBI:29105"/>
        <note>catalytic</note>
    </ligand>
</feature>
<dbReference type="Pfam" id="PF07833">
    <property type="entry name" value="Cu_amine_oxidN1"/>
    <property type="match status" value="1"/>
</dbReference>
<dbReference type="OrthoDB" id="9814383at2"/>
<keyword evidence="2" id="KW-0862">Zinc</keyword>
<dbReference type="InterPro" id="IPR036582">
    <property type="entry name" value="Mao_N_sf"/>
</dbReference>
<dbReference type="GO" id="GO:0008237">
    <property type="term" value="F:metallopeptidase activity"/>
    <property type="evidence" value="ECO:0007669"/>
    <property type="project" value="InterPro"/>
</dbReference>
<gene>
    <name evidence="5" type="ORF">MOMUL_13080</name>
</gene>
<evidence type="ECO:0000259" key="4">
    <source>
        <dbReference type="Pfam" id="PF07833"/>
    </source>
</evidence>
<dbReference type="SUPFAM" id="SSF63737">
    <property type="entry name" value="Leukotriene A4 hydrolase N-terminal domain"/>
    <property type="match status" value="1"/>
</dbReference>
<comment type="cofactor">
    <cofactor evidence="2">
        <name>Zn(2+)</name>
        <dbReference type="ChEBI" id="CHEBI:29105"/>
    </cofactor>
    <text evidence="2">Binds 1 zinc ion per subunit.</text>
</comment>
<evidence type="ECO:0000259" key="3">
    <source>
        <dbReference type="Pfam" id="PF01433"/>
    </source>
</evidence>
<dbReference type="InterPro" id="IPR012854">
    <property type="entry name" value="Cu_amine_oxidase-like_N"/>
</dbReference>
<dbReference type="Gene3D" id="2.60.40.1730">
    <property type="entry name" value="tricorn interacting facor f3 domain"/>
    <property type="match status" value="1"/>
</dbReference>
<evidence type="ECO:0000313" key="6">
    <source>
        <dbReference type="Proteomes" id="UP000075670"/>
    </source>
</evidence>
<reference evidence="5 6" key="1">
    <citation type="submission" date="2016-02" db="EMBL/GenBank/DDBJ databases">
        <title>Genome sequence of Moorella mulderi DSM 14980.</title>
        <authorList>
            <person name="Poehlein A."/>
            <person name="Daniel R."/>
        </authorList>
    </citation>
    <scope>NUCLEOTIDE SEQUENCE [LARGE SCALE GENOMIC DNA]</scope>
    <source>
        <strain evidence="5 6">DSM 14980</strain>
    </source>
</reference>
<dbReference type="CDD" id="cd09604">
    <property type="entry name" value="M1_APN_like"/>
    <property type="match status" value="1"/>
</dbReference>
<name>A0A151AYJ1_9FIRM</name>
<sequence>MPKKILTGALIVLLALVLFSGPAAVPGPIQTLPEVTLKEATFKQVVLDPPPLEAGGHILVAAGDFLPLAGGSADWYKNRGILRGSKGAVVAAGSLAAEVDGVPRRLDAAPVLVDDKLYIPLSLALEVLGLPASGRMGAAPEQESTDTYLPPLKGRAGLHFRYYPVYDLQARYDPARGQLTGELLLAYQNPYLVPLRKLYFNLPANALYGNGAQLTVSRVYINKRPVPFNSRGSSLEVFLPLSLAPRETLSLALSFTTQVPEEAARLGRTGDTLMAAGWYPILAPHTGDTWAGVAGTPYGDPYFAAAAYYRVRLTMPSGYRVLASSRETGRQEGGDWTVWTFNSEHPIREFAFTAAPDWQFASRKVGAVQMVIASRGEPAAAALEVAGQALDFFQAAYGPYPYSYLHLAFVPLDNLAGMEYPGFIILSNRKSYSPATVVHEIAHQWWYNLVGNDSRQAAWIDEGLAEYSTLLFYRQRDQALYQAKLAEIGRLAGQTAQPINLSLEEYGNEQAYRLAVYNRGATFWLELEGAAGTAKLQQALAYVQRYYRYEIVPPQAMVTILTYYGRLAATNFTPYLRN</sequence>
<accession>A0A151AYJ1</accession>
<dbReference type="InterPro" id="IPR014782">
    <property type="entry name" value="Peptidase_M1_dom"/>
</dbReference>
<dbReference type="PANTHER" id="PTHR45726">
    <property type="entry name" value="LEUKOTRIENE A-4 HYDROLASE"/>
    <property type="match status" value="1"/>
</dbReference>